<evidence type="ECO:0000256" key="1">
    <source>
        <dbReference type="ARBA" id="ARBA00005495"/>
    </source>
</evidence>
<evidence type="ECO:0000313" key="6">
    <source>
        <dbReference type="EMBL" id="MXP30324.1"/>
    </source>
</evidence>
<evidence type="ECO:0000259" key="5">
    <source>
        <dbReference type="PROSITE" id="PS51891"/>
    </source>
</evidence>
<dbReference type="PROSITE" id="PS51891">
    <property type="entry name" value="CENP_V_GFA"/>
    <property type="match status" value="1"/>
</dbReference>
<protein>
    <submittedName>
        <fullName evidence="7">GFA family protein</fullName>
    </submittedName>
</protein>
<dbReference type="OrthoDB" id="7186766at2"/>
<reference evidence="7 8" key="1">
    <citation type="submission" date="2019-12" db="EMBL/GenBank/DDBJ databases">
        <title>Genomic-based taxomic classification of the family Erythrobacteraceae.</title>
        <authorList>
            <person name="Xu L."/>
        </authorList>
    </citation>
    <scope>NUCLEOTIDE SEQUENCE [LARGE SCALE GENOMIC DNA]</scope>
    <source>
        <strain evidence="7 8">JCM 16677</strain>
    </source>
</reference>
<dbReference type="GO" id="GO:0046872">
    <property type="term" value="F:metal ion binding"/>
    <property type="evidence" value="ECO:0007669"/>
    <property type="project" value="UniProtKB-KW"/>
</dbReference>
<gene>
    <name evidence="6" type="ORF">GRI94_00640</name>
    <name evidence="7" type="ORF">GRI94_14730</name>
</gene>
<feature type="domain" description="CENP-V/GFA" evidence="5">
    <location>
        <begin position="11"/>
        <end position="124"/>
    </location>
</feature>
<dbReference type="InterPro" id="IPR006913">
    <property type="entry name" value="CENP-V/GFA"/>
</dbReference>
<dbReference type="RefSeq" id="WP_160777884.1">
    <property type="nucleotide sequence ID" value="NZ_BAAAZF010000001.1"/>
</dbReference>
<dbReference type="PANTHER" id="PTHR33337">
    <property type="entry name" value="GFA DOMAIN-CONTAINING PROTEIN"/>
    <property type="match status" value="1"/>
</dbReference>
<dbReference type="EMBL" id="WTYE01000001">
    <property type="protein sequence ID" value="MXP33084.1"/>
    <property type="molecule type" value="Genomic_DNA"/>
</dbReference>
<keyword evidence="4" id="KW-0456">Lyase</keyword>
<dbReference type="InterPro" id="IPR011057">
    <property type="entry name" value="Mss4-like_sf"/>
</dbReference>
<organism evidence="7 8">
    <name type="scientific">Parerythrobacter jejuensis</name>
    <dbReference type="NCBI Taxonomy" id="795812"/>
    <lineage>
        <taxon>Bacteria</taxon>
        <taxon>Pseudomonadati</taxon>
        <taxon>Pseudomonadota</taxon>
        <taxon>Alphaproteobacteria</taxon>
        <taxon>Sphingomonadales</taxon>
        <taxon>Erythrobacteraceae</taxon>
        <taxon>Parerythrobacter</taxon>
    </lineage>
</organism>
<keyword evidence="3" id="KW-0862">Zinc</keyword>
<keyword evidence="2" id="KW-0479">Metal-binding</keyword>
<dbReference type="PANTHER" id="PTHR33337:SF40">
    <property type="entry name" value="CENP-V_GFA DOMAIN-CONTAINING PROTEIN-RELATED"/>
    <property type="match status" value="1"/>
</dbReference>
<evidence type="ECO:0000256" key="3">
    <source>
        <dbReference type="ARBA" id="ARBA00022833"/>
    </source>
</evidence>
<comment type="similarity">
    <text evidence="1">Belongs to the Gfa family.</text>
</comment>
<dbReference type="Pfam" id="PF04828">
    <property type="entry name" value="GFA"/>
    <property type="match status" value="1"/>
</dbReference>
<sequence length="149" mass="16281">MTPSETSTPAVTGHCLCGAVSIIAQPAKPHLEACHCAMCRRWCGSAYLAVQSDGRAEFTGEEHIGRFQSSDWAERGFCTRCGSNLYYRFLPTGAYSFLAGLFDDLGSMELGDQIFIDEKPHYYDFAQDTPKKTGAEVIAEAKAAGFSFD</sequence>
<keyword evidence="8" id="KW-1185">Reference proteome</keyword>
<dbReference type="AlphaFoldDB" id="A0A845AU05"/>
<dbReference type="GO" id="GO:0016846">
    <property type="term" value="F:carbon-sulfur lyase activity"/>
    <property type="evidence" value="ECO:0007669"/>
    <property type="project" value="InterPro"/>
</dbReference>
<proteinExistence type="inferred from homology"/>
<evidence type="ECO:0000256" key="4">
    <source>
        <dbReference type="ARBA" id="ARBA00023239"/>
    </source>
</evidence>
<evidence type="ECO:0000313" key="8">
    <source>
        <dbReference type="Proteomes" id="UP000446786"/>
    </source>
</evidence>
<comment type="caution">
    <text evidence="7">The sequence shown here is derived from an EMBL/GenBank/DDBJ whole genome shotgun (WGS) entry which is preliminary data.</text>
</comment>
<name>A0A845AU05_9SPHN</name>
<accession>A0A845AU05</accession>
<dbReference type="EMBL" id="WTYE01000001">
    <property type="protein sequence ID" value="MXP30324.1"/>
    <property type="molecule type" value="Genomic_DNA"/>
</dbReference>
<dbReference type="Gene3D" id="3.90.1590.10">
    <property type="entry name" value="glutathione-dependent formaldehyde- activating enzyme (gfa)"/>
    <property type="match status" value="1"/>
</dbReference>
<evidence type="ECO:0000313" key="7">
    <source>
        <dbReference type="EMBL" id="MXP33084.1"/>
    </source>
</evidence>
<dbReference type="Proteomes" id="UP000446786">
    <property type="component" value="Unassembled WGS sequence"/>
</dbReference>
<dbReference type="SUPFAM" id="SSF51316">
    <property type="entry name" value="Mss4-like"/>
    <property type="match status" value="1"/>
</dbReference>
<evidence type="ECO:0000256" key="2">
    <source>
        <dbReference type="ARBA" id="ARBA00022723"/>
    </source>
</evidence>